<evidence type="ECO:0000313" key="1">
    <source>
        <dbReference type="EMBL" id="RJP20714.1"/>
    </source>
</evidence>
<evidence type="ECO:0000313" key="2">
    <source>
        <dbReference type="Proteomes" id="UP000265882"/>
    </source>
</evidence>
<organism evidence="1 2">
    <name type="scientific">Abyssobacteria bacterium (strain SURF_5)</name>
    <dbReference type="NCBI Taxonomy" id="2093360"/>
    <lineage>
        <taxon>Bacteria</taxon>
        <taxon>Pseudomonadati</taxon>
        <taxon>Candidatus Hydrogenedentota</taxon>
        <taxon>Candidatus Abyssobacteria</taxon>
    </lineage>
</organism>
<proteinExistence type="predicted"/>
<dbReference type="EMBL" id="QZKU01000075">
    <property type="protein sequence ID" value="RJP20714.1"/>
    <property type="molecule type" value="Genomic_DNA"/>
</dbReference>
<dbReference type="AlphaFoldDB" id="A0A3A4NY49"/>
<gene>
    <name evidence="1" type="ORF">C4520_11195</name>
</gene>
<accession>A0A3A4NY49</accession>
<name>A0A3A4NY49_ABYX5</name>
<sequence>MCNPPVDCRGKQTSSTAALPAWAAESVKLQMLRISFVIHSIMRAQIGKLVQQGRMKIKVMVESS</sequence>
<protein>
    <submittedName>
        <fullName evidence="1">Uncharacterized protein</fullName>
    </submittedName>
</protein>
<dbReference type="Proteomes" id="UP000265882">
    <property type="component" value="Unassembled WGS sequence"/>
</dbReference>
<reference evidence="1 2" key="1">
    <citation type="journal article" date="2017" name="ISME J.">
        <title>Energy and carbon metabolisms in a deep terrestrial subsurface fluid microbial community.</title>
        <authorList>
            <person name="Momper L."/>
            <person name="Jungbluth S.P."/>
            <person name="Lee M.D."/>
            <person name="Amend J.P."/>
        </authorList>
    </citation>
    <scope>NUCLEOTIDE SEQUENCE [LARGE SCALE GENOMIC DNA]</scope>
    <source>
        <strain evidence="1">SURF_5</strain>
    </source>
</reference>
<comment type="caution">
    <text evidence="1">The sequence shown here is derived from an EMBL/GenBank/DDBJ whole genome shotgun (WGS) entry which is preliminary data.</text>
</comment>